<dbReference type="Pfam" id="PF05258">
    <property type="entry name" value="DciA"/>
    <property type="match status" value="1"/>
</dbReference>
<sequence length="96" mass="10761">MRRTEPKSVGELLGEFFRERALGPASMEGRAVELWAEAAGGYVARCTEDVYIRNGVLYVSFSSSAVRAEVFMRRKQLAAQINALLRAKIVRNIVVR</sequence>
<dbReference type="Proteomes" id="UP000255233">
    <property type="component" value="Unassembled WGS sequence"/>
</dbReference>
<proteinExistence type="predicted"/>
<dbReference type="AlphaFoldDB" id="A0A379MQN8"/>
<organism evidence="1 2">
    <name type="scientific">Rikenella microfusus</name>
    <dbReference type="NCBI Taxonomy" id="28139"/>
    <lineage>
        <taxon>Bacteria</taxon>
        <taxon>Pseudomonadati</taxon>
        <taxon>Bacteroidota</taxon>
        <taxon>Bacteroidia</taxon>
        <taxon>Bacteroidales</taxon>
        <taxon>Rikenellaceae</taxon>
        <taxon>Rikenella</taxon>
    </lineage>
</organism>
<dbReference type="InterPro" id="IPR007922">
    <property type="entry name" value="DciA-like"/>
</dbReference>
<dbReference type="STRING" id="880526.GCA_000427365_00402"/>
<name>A0A379MQN8_9BACT</name>
<gene>
    <name evidence="1" type="ORF">NCTC11190_01045</name>
</gene>
<dbReference type="PANTHER" id="PTHR36456:SF1">
    <property type="entry name" value="UPF0232 PROTEIN SCO3875"/>
    <property type="match status" value="1"/>
</dbReference>
<reference evidence="1 2" key="1">
    <citation type="submission" date="2018-06" db="EMBL/GenBank/DDBJ databases">
        <authorList>
            <consortium name="Pathogen Informatics"/>
            <person name="Doyle S."/>
        </authorList>
    </citation>
    <scope>NUCLEOTIDE SEQUENCE [LARGE SCALE GENOMIC DNA]</scope>
    <source>
        <strain evidence="1 2">NCTC11190</strain>
    </source>
</reference>
<evidence type="ECO:0000313" key="1">
    <source>
        <dbReference type="EMBL" id="SUE33833.1"/>
    </source>
</evidence>
<evidence type="ECO:0000313" key="2">
    <source>
        <dbReference type="Proteomes" id="UP000255233"/>
    </source>
</evidence>
<dbReference type="PANTHER" id="PTHR36456">
    <property type="entry name" value="UPF0232 PROTEIN SCO3875"/>
    <property type="match status" value="1"/>
</dbReference>
<dbReference type="EMBL" id="UGVL01000001">
    <property type="protein sequence ID" value="SUE33833.1"/>
    <property type="molecule type" value="Genomic_DNA"/>
</dbReference>
<dbReference type="RefSeq" id="WP_027290271.1">
    <property type="nucleotide sequence ID" value="NZ_DBEWVC010000153.1"/>
</dbReference>
<keyword evidence="2" id="KW-1185">Reference proteome</keyword>
<protein>
    <submittedName>
        <fullName evidence="1">Zn-ribbon-containing, possibly RNA-binding protein and truncated derivatives</fullName>
    </submittedName>
</protein>
<accession>A0A379MQN8</accession>
<dbReference type="OrthoDB" id="9796545at2"/>